<name>A0A9P6U977_9FUNG</name>
<dbReference type="AlphaFoldDB" id="A0A9P6U977"/>
<reference evidence="1" key="1">
    <citation type="journal article" date="2020" name="Fungal Divers.">
        <title>Resolving the Mortierellaceae phylogeny through synthesis of multi-gene phylogenetics and phylogenomics.</title>
        <authorList>
            <person name="Vandepol N."/>
            <person name="Liber J."/>
            <person name="Desiro A."/>
            <person name="Na H."/>
            <person name="Kennedy M."/>
            <person name="Barry K."/>
            <person name="Grigoriev I.V."/>
            <person name="Miller A.N."/>
            <person name="O'Donnell K."/>
            <person name="Stajich J.E."/>
            <person name="Bonito G."/>
        </authorList>
    </citation>
    <scope>NUCLEOTIDE SEQUENCE</scope>
    <source>
        <strain evidence="1">KOD948</strain>
    </source>
</reference>
<protein>
    <submittedName>
        <fullName evidence="1">Uncharacterized protein</fullName>
    </submittedName>
</protein>
<organism evidence="1 2">
    <name type="scientific">Mortierella polycephala</name>
    <dbReference type="NCBI Taxonomy" id="41804"/>
    <lineage>
        <taxon>Eukaryota</taxon>
        <taxon>Fungi</taxon>
        <taxon>Fungi incertae sedis</taxon>
        <taxon>Mucoromycota</taxon>
        <taxon>Mortierellomycotina</taxon>
        <taxon>Mortierellomycetes</taxon>
        <taxon>Mortierellales</taxon>
        <taxon>Mortierellaceae</taxon>
        <taxon>Mortierella</taxon>
    </lineage>
</organism>
<sequence length="82" mass="8373">MTDTTTTTIATPVVEAPVVTPEVKKEETVVAAPVVEEATAAPAVAELTFSTAVEPSENPVLNADGTPLEAAPVVVVEEVTTE</sequence>
<evidence type="ECO:0000313" key="2">
    <source>
        <dbReference type="Proteomes" id="UP000726737"/>
    </source>
</evidence>
<evidence type="ECO:0000313" key="1">
    <source>
        <dbReference type="EMBL" id="KAG0264630.1"/>
    </source>
</evidence>
<dbReference type="Proteomes" id="UP000726737">
    <property type="component" value="Unassembled WGS sequence"/>
</dbReference>
<accession>A0A9P6U977</accession>
<feature type="non-terminal residue" evidence="1">
    <location>
        <position position="82"/>
    </location>
</feature>
<comment type="caution">
    <text evidence="1">The sequence shown here is derived from an EMBL/GenBank/DDBJ whole genome shotgun (WGS) entry which is preliminary data.</text>
</comment>
<dbReference type="EMBL" id="JAAAJA010000047">
    <property type="protein sequence ID" value="KAG0264630.1"/>
    <property type="molecule type" value="Genomic_DNA"/>
</dbReference>
<proteinExistence type="predicted"/>
<keyword evidence="2" id="KW-1185">Reference proteome</keyword>
<gene>
    <name evidence="1" type="ORF">BG011_006476</name>
</gene>